<comment type="caution">
    <text evidence="2">The sequence shown here is derived from an EMBL/GenBank/DDBJ whole genome shotgun (WGS) entry which is preliminary data.</text>
</comment>
<proteinExistence type="predicted"/>
<dbReference type="EMBL" id="JACADJ010000064">
    <property type="protein sequence ID" value="NWH06229.1"/>
    <property type="molecule type" value="Genomic_DNA"/>
</dbReference>
<reference evidence="2 3" key="1">
    <citation type="submission" date="2020-06" db="EMBL/GenBank/DDBJ databases">
        <title>High-quality draft genome of sulfate reducer Desulfobacter latus type strain AcrS2 isolated from marine sediment.</title>
        <authorList>
            <person name="Hoppe M."/>
            <person name="Larsen C.K."/>
            <person name="Marshall I.P.G."/>
            <person name="Schramm A."/>
            <person name="Marietou A.G."/>
        </authorList>
    </citation>
    <scope>NUCLEOTIDE SEQUENCE [LARGE SCALE GENOMIC DNA]</scope>
    <source>
        <strain evidence="2 3">AcRS2</strain>
    </source>
</reference>
<organism evidence="2 3">
    <name type="scientific">Desulfobacter latus</name>
    <dbReference type="NCBI Taxonomy" id="2292"/>
    <lineage>
        <taxon>Bacteria</taxon>
        <taxon>Pseudomonadati</taxon>
        <taxon>Thermodesulfobacteriota</taxon>
        <taxon>Desulfobacteria</taxon>
        <taxon>Desulfobacterales</taxon>
        <taxon>Desulfobacteraceae</taxon>
        <taxon>Desulfobacter</taxon>
    </lineage>
</organism>
<evidence type="ECO:0000256" key="1">
    <source>
        <dbReference type="SAM" id="MobiDB-lite"/>
    </source>
</evidence>
<gene>
    <name evidence="2" type="ORF">HXW94_14770</name>
</gene>
<feature type="region of interest" description="Disordered" evidence="1">
    <location>
        <begin position="58"/>
        <end position="80"/>
    </location>
</feature>
<accession>A0A850SYE8</accession>
<feature type="compositionally biased region" description="Polar residues" evidence="1">
    <location>
        <begin position="58"/>
        <end position="67"/>
    </location>
</feature>
<sequence length="117" mass="13354">MKNLINFNCLENLTAKAAEPQEIETGNKKKKALGQNISYSVGWVERSETQQLIGVGFRSSTQPTGNSCGRKYDQGREKKKRNLTSSCFLLQKLRRKALISLDRMQAHPVKKNHLRQH</sequence>
<dbReference type="Proteomes" id="UP000553343">
    <property type="component" value="Unassembled WGS sequence"/>
</dbReference>
<dbReference type="AlphaFoldDB" id="A0A850SYE8"/>
<keyword evidence="3" id="KW-1185">Reference proteome</keyword>
<protein>
    <submittedName>
        <fullName evidence="2">Uncharacterized protein</fullName>
    </submittedName>
</protein>
<name>A0A850SYE8_9BACT</name>
<dbReference type="RefSeq" id="WP_178367680.1">
    <property type="nucleotide sequence ID" value="NZ_JACADJ010000064.1"/>
</dbReference>
<evidence type="ECO:0000313" key="3">
    <source>
        <dbReference type="Proteomes" id="UP000553343"/>
    </source>
</evidence>
<evidence type="ECO:0000313" key="2">
    <source>
        <dbReference type="EMBL" id="NWH06229.1"/>
    </source>
</evidence>